<dbReference type="PANTHER" id="PTHR22674:SF6">
    <property type="entry name" value="NTPASE KAP FAMILY P-LOOP DOMAIN-CONTAINING PROTEIN 1"/>
    <property type="match status" value="1"/>
</dbReference>
<comment type="caution">
    <text evidence="3">The sequence shown here is derived from an EMBL/GenBank/DDBJ whole genome shotgun (WGS) entry which is preliminary data.</text>
</comment>
<evidence type="ECO:0000256" key="1">
    <source>
        <dbReference type="SAM" id="Coils"/>
    </source>
</evidence>
<dbReference type="InterPro" id="IPR027417">
    <property type="entry name" value="P-loop_NTPase"/>
</dbReference>
<protein>
    <submittedName>
        <fullName evidence="3">NTPase</fullName>
    </submittedName>
</protein>
<dbReference type="SUPFAM" id="SSF52540">
    <property type="entry name" value="P-loop containing nucleoside triphosphate hydrolases"/>
    <property type="match status" value="1"/>
</dbReference>
<feature type="coiled-coil region" evidence="1">
    <location>
        <begin position="168"/>
        <end position="195"/>
    </location>
</feature>
<evidence type="ECO:0000313" key="4">
    <source>
        <dbReference type="Proteomes" id="UP000234956"/>
    </source>
</evidence>
<evidence type="ECO:0000313" key="3">
    <source>
        <dbReference type="EMBL" id="PKU51481.1"/>
    </source>
</evidence>
<dbReference type="InterPro" id="IPR011646">
    <property type="entry name" value="KAP_P-loop"/>
</dbReference>
<dbReference type="Pfam" id="PF07693">
    <property type="entry name" value="KAP_NTPase"/>
    <property type="match status" value="1"/>
</dbReference>
<dbReference type="PANTHER" id="PTHR22674">
    <property type="entry name" value="NTPASE, KAP FAMILY P-LOOP DOMAIN-CONTAINING 1"/>
    <property type="match status" value="1"/>
</dbReference>
<name>A0A2I0UZI1_9BACI</name>
<gene>
    <name evidence="3" type="ORF">CRI88_12290</name>
</gene>
<organism evidence="3 4">
    <name type="scientific">Lysinibacillus fusiformis</name>
    <dbReference type="NCBI Taxonomy" id="28031"/>
    <lineage>
        <taxon>Bacteria</taxon>
        <taxon>Bacillati</taxon>
        <taxon>Bacillota</taxon>
        <taxon>Bacilli</taxon>
        <taxon>Bacillales</taxon>
        <taxon>Bacillaceae</taxon>
        <taxon>Lysinibacillus</taxon>
    </lineage>
</organism>
<dbReference type="Proteomes" id="UP000234956">
    <property type="component" value="Unassembled WGS sequence"/>
</dbReference>
<dbReference type="EMBL" id="PDFK01000003">
    <property type="protein sequence ID" value="PKU51481.1"/>
    <property type="molecule type" value="Genomic_DNA"/>
</dbReference>
<evidence type="ECO:0000259" key="2">
    <source>
        <dbReference type="Pfam" id="PF07693"/>
    </source>
</evidence>
<dbReference type="InterPro" id="IPR052754">
    <property type="entry name" value="NTPase_KAP_P-loop"/>
</dbReference>
<proteinExistence type="predicted"/>
<sequence>MWKDSETELDFLDFDYLIGLLDELIEDDTLLPSSIGVYGDWGSGKSSLIRMSMKKAEQREGTVCLNFNGWLFEGYEDAKTALVGSILDAIQSNQKLSTGAKKTIRALYKSVDKLKLAKKGVRYGADLLLTGGIGTLLELSTKEVIDQVKGAVSTDSFADLEEDKILDAIKSELEFKELREDIKEFQVNFAKLLDESKIQRLVIFIDELDRCSPDTILDTLEAIRLFLFTGNSVFIIGADERHISYAVQRKFDEIEGQQINIGKEYLEKIIQYPIRIPRLSSTEMKFYITCLLFEKSLNPVEFEKILTLFNEAKRENFFKFAISFELINEKYADIAEKVKEDIVVAEQLSDVLAQGLNGNPRHCKRFLNSLVMREKMSSYKNIKLDRKILAKLMMLEYFKPTLFKQIAEFQGNLQELNNQLGELENDKLSEENVLKIWNDDNWVKDWCSIDPKIGEVDLTPYFYFSRDSLNNKSFSSLKKLSRNANKIYEQLISRSQGARNTAIKEAINISDYEAVEILQMLFTKLIGTSNIEIDTLKSYLEWGKTKESLYSQVLSDLNSLPGLKLKLPTAPLIADYIKHTKQLTLFQETLVNWKKENPKIVTALEKSLTKGEK</sequence>
<dbReference type="AlphaFoldDB" id="A0A2I0UZI1"/>
<reference evidence="3 4" key="1">
    <citation type="submission" date="2017-10" db="EMBL/GenBank/DDBJ databases">
        <title>Draft genome of Lysinibacillus fusiformis strain Juneja, a laboratory-derived pathogen of Drosophila melanogaster.</title>
        <authorList>
            <person name="Smith B.R."/>
            <person name="Unckless R.L."/>
        </authorList>
    </citation>
    <scope>NUCLEOTIDE SEQUENCE [LARGE SCALE GENOMIC DNA]</scope>
    <source>
        <strain evidence="3 4">Juneja</strain>
    </source>
</reference>
<dbReference type="RefSeq" id="WP_101966684.1">
    <property type="nucleotide sequence ID" value="NZ_PDFK01000003.1"/>
</dbReference>
<feature type="coiled-coil region" evidence="1">
    <location>
        <begin position="406"/>
        <end position="433"/>
    </location>
</feature>
<dbReference type="Gene3D" id="3.40.50.300">
    <property type="entry name" value="P-loop containing nucleotide triphosphate hydrolases"/>
    <property type="match status" value="1"/>
</dbReference>
<feature type="domain" description="KAP NTPase" evidence="2">
    <location>
        <begin position="31"/>
        <end position="374"/>
    </location>
</feature>
<keyword evidence="1" id="KW-0175">Coiled coil</keyword>
<accession>A0A2I0UZI1</accession>